<evidence type="ECO:0000313" key="2">
    <source>
        <dbReference type="Proteomes" id="UP001445335"/>
    </source>
</evidence>
<proteinExistence type="predicted"/>
<dbReference type="AlphaFoldDB" id="A0AAW1RCV2"/>
<organism evidence="1 2">
    <name type="scientific">Elliptochloris bilobata</name>
    <dbReference type="NCBI Taxonomy" id="381761"/>
    <lineage>
        <taxon>Eukaryota</taxon>
        <taxon>Viridiplantae</taxon>
        <taxon>Chlorophyta</taxon>
        <taxon>core chlorophytes</taxon>
        <taxon>Trebouxiophyceae</taxon>
        <taxon>Trebouxiophyceae incertae sedis</taxon>
        <taxon>Elliptochloris clade</taxon>
        <taxon>Elliptochloris</taxon>
    </lineage>
</organism>
<accession>A0AAW1RCV2</accession>
<evidence type="ECO:0000313" key="1">
    <source>
        <dbReference type="EMBL" id="KAK9831418.1"/>
    </source>
</evidence>
<keyword evidence="2" id="KW-1185">Reference proteome</keyword>
<name>A0AAW1RCV2_9CHLO</name>
<comment type="caution">
    <text evidence="1">The sequence shown here is derived from an EMBL/GenBank/DDBJ whole genome shotgun (WGS) entry which is preliminary data.</text>
</comment>
<dbReference type="EMBL" id="JALJOU010000046">
    <property type="protein sequence ID" value="KAK9831418.1"/>
    <property type="molecule type" value="Genomic_DNA"/>
</dbReference>
<evidence type="ECO:0008006" key="3">
    <source>
        <dbReference type="Google" id="ProtNLM"/>
    </source>
</evidence>
<sequence>MGASYSEKSGTVAGHNIVHLLSSLGKVAIHLNTGAAPRTTALVLKAAQANTRCTGCRFYRNEAAPQAASFGPPYGLLQGSLGALPAVPPLEGAHNITSGSVCQIAGTRDFFIAVAGHPEWIGSFTVWGQVPAHDMATTVAQLVARPYHELAGGMRGRRRLRFRWLPAACKQRDMLVTCCWPCAAELAAFK</sequence>
<dbReference type="Proteomes" id="UP001445335">
    <property type="component" value="Unassembled WGS sequence"/>
</dbReference>
<protein>
    <recommendedName>
        <fullName evidence="3">Peptidylprolyl isomerase</fullName>
    </recommendedName>
</protein>
<dbReference type="PANTHER" id="PTHR46873:SF1">
    <property type="entry name" value="EXPRESSED PROTEIN"/>
    <property type="match status" value="1"/>
</dbReference>
<reference evidence="1 2" key="1">
    <citation type="journal article" date="2024" name="Nat. Commun.">
        <title>Phylogenomics reveals the evolutionary origins of lichenization in chlorophyte algae.</title>
        <authorList>
            <person name="Puginier C."/>
            <person name="Libourel C."/>
            <person name="Otte J."/>
            <person name="Skaloud P."/>
            <person name="Haon M."/>
            <person name="Grisel S."/>
            <person name="Petersen M."/>
            <person name="Berrin J.G."/>
            <person name="Delaux P.M."/>
            <person name="Dal Grande F."/>
            <person name="Keller J."/>
        </authorList>
    </citation>
    <scope>NUCLEOTIDE SEQUENCE [LARGE SCALE GENOMIC DNA]</scope>
    <source>
        <strain evidence="1 2">SAG 245.80</strain>
    </source>
</reference>
<dbReference type="InterPro" id="IPR029000">
    <property type="entry name" value="Cyclophilin-like_dom_sf"/>
</dbReference>
<dbReference type="SUPFAM" id="SSF50891">
    <property type="entry name" value="Cyclophilin-like"/>
    <property type="match status" value="1"/>
</dbReference>
<gene>
    <name evidence="1" type="ORF">WJX81_003118</name>
</gene>
<dbReference type="PANTHER" id="PTHR46873">
    <property type="entry name" value="EXPRESSED PROTEIN"/>
    <property type="match status" value="1"/>
</dbReference>